<feature type="domain" description="RNase H type-1" evidence="2">
    <location>
        <begin position="230"/>
        <end position="366"/>
    </location>
</feature>
<dbReference type="Proteomes" id="UP000783686">
    <property type="component" value="Unassembled WGS sequence"/>
</dbReference>
<name>A0A811KZL4_9BILA</name>
<accession>A0A811KZL4</accession>
<dbReference type="InterPro" id="IPR036397">
    <property type="entry name" value="RNaseH_sf"/>
</dbReference>
<evidence type="ECO:0000313" key="3">
    <source>
        <dbReference type="EMBL" id="CAD5221327.1"/>
    </source>
</evidence>
<dbReference type="GO" id="GO:0004523">
    <property type="term" value="F:RNA-DNA hybrid ribonuclease activity"/>
    <property type="evidence" value="ECO:0007669"/>
    <property type="project" value="InterPro"/>
</dbReference>
<dbReference type="OrthoDB" id="407198at2759"/>
<dbReference type="GO" id="GO:0003676">
    <property type="term" value="F:nucleic acid binding"/>
    <property type="evidence" value="ECO:0007669"/>
    <property type="project" value="InterPro"/>
</dbReference>
<protein>
    <recommendedName>
        <fullName evidence="2">RNase H type-1 domain-containing protein</fullName>
    </recommendedName>
</protein>
<evidence type="ECO:0000259" key="2">
    <source>
        <dbReference type="PROSITE" id="PS50879"/>
    </source>
</evidence>
<dbReference type="Pfam" id="PF00075">
    <property type="entry name" value="RNase_H"/>
    <property type="match status" value="1"/>
</dbReference>
<dbReference type="EMBL" id="CAJFDH010000004">
    <property type="protein sequence ID" value="CAD5221327.1"/>
    <property type="molecule type" value="Genomic_DNA"/>
</dbReference>
<feature type="compositionally biased region" description="Basic and acidic residues" evidence="1">
    <location>
        <begin position="712"/>
        <end position="726"/>
    </location>
</feature>
<dbReference type="AlphaFoldDB" id="A0A811KZL4"/>
<sequence>MSAVEEIMASCEQHRVDQLDLTLVDATTLSPIAPTGKVIDIITLDSTDNTLIADSGDLDGTIVLGDTPLNSPILSSSHQEFLFEKENEKFVALAKKVINYVSPLNPLNQRKLNQQRRQDFIQNPETPNLSVSSVKFLPDLSPIQEDAGVKRAKIERIKPPIAKQLSEAKKLASEAEKSPTVPKTPIIRCEKPPQLHFSKEISNVKVRTLCNVTPRYFQRSYGFVDGPETPAKSLIVYTDGSYFEHTKESGIGIFCHTDSDLILQKAIYPKNPSSETAELVAIILALKMVLKLNKDTLPLVIRTDQLNLMRNLNNDYTYGKINSQLLQEIIDLAKQHRFGVTFQHIYSHNGHPGQERADRLASMPFKKADATPIHKYNSTADRQWAWARAVKHPYRKVWFRKPKGDNLQVHITSSWVQPTREDFTKKVNERLNNPYVNRDPSRRGSFGTLPKLALRNRNVATNNVDLPSGLTVRAPIVPPGEGVSKPAKIVLPGGPVGTDRVPVRAPILPPGDLIRTDKARSPILPPERSVAAHRSPVRALGRPIDSGRVPDGIGQVPSDSGQVLSRVPTNSAQLPSWAPSATGRVPICAPPNQSELPSTSKSSSWKFTRTEAGWTSANKYMELQKSVWTTGTTESSSWLTNDTEFWKQKLNQRVFDFGTSKDSGYSSSNGSGQLSNGVEFRSSSSNDDHVGYSSWKEDKVTKSWMKGRKRGRNENHDEYNAKRARF</sequence>
<reference evidence="3" key="1">
    <citation type="submission" date="2020-09" db="EMBL/GenBank/DDBJ databases">
        <authorList>
            <person name="Kikuchi T."/>
        </authorList>
    </citation>
    <scope>NUCLEOTIDE SEQUENCE</scope>
    <source>
        <strain evidence="3">SH1</strain>
    </source>
</reference>
<proteinExistence type="predicted"/>
<evidence type="ECO:0000256" key="1">
    <source>
        <dbReference type="SAM" id="MobiDB-lite"/>
    </source>
</evidence>
<dbReference type="Gene3D" id="3.30.420.10">
    <property type="entry name" value="Ribonuclease H-like superfamily/Ribonuclease H"/>
    <property type="match status" value="1"/>
</dbReference>
<dbReference type="SUPFAM" id="SSF53098">
    <property type="entry name" value="Ribonuclease H-like"/>
    <property type="match status" value="1"/>
</dbReference>
<gene>
    <name evidence="3" type="ORF">BOKJ2_LOCUS9389</name>
</gene>
<evidence type="ECO:0000313" key="4">
    <source>
        <dbReference type="Proteomes" id="UP000614601"/>
    </source>
</evidence>
<feature type="compositionally biased region" description="Low complexity" evidence="1">
    <location>
        <begin position="661"/>
        <end position="677"/>
    </location>
</feature>
<dbReference type="InterPro" id="IPR002156">
    <property type="entry name" value="RNaseH_domain"/>
</dbReference>
<organism evidence="3 4">
    <name type="scientific">Bursaphelenchus okinawaensis</name>
    <dbReference type="NCBI Taxonomy" id="465554"/>
    <lineage>
        <taxon>Eukaryota</taxon>
        <taxon>Metazoa</taxon>
        <taxon>Ecdysozoa</taxon>
        <taxon>Nematoda</taxon>
        <taxon>Chromadorea</taxon>
        <taxon>Rhabditida</taxon>
        <taxon>Tylenchina</taxon>
        <taxon>Tylenchomorpha</taxon>
        <taxon>Aphelenchoidea</taxon>
        <taxon>Aphelenchoididae</taxon>
        <taxon>Bursaphelenchus</taxon>
    </lineage>
</organism>
<keyword evidence="4" id="KW-1185">Reference proteome</keyword>
<dbReference type="Proteomes" id="UP000614601">
    <property type="component" value="Unassembled WGS sequence"/>
</dbReference>
<dbReference type="InterPro" id="IPR012337">
    <property type="entry name" value="RNaseH-like_sf"/>
</dbReference>
<dbReference type="EMBL" id="CAJFCW020000004">
    <property type="protein sequence ID" value="CAG9114923.1"/>
    <property type="molecule type" value="Genomic_DNA"/>
</dbReference>
<comment type="caution">
    <text evidence="3">The sequence shown here is derived from an EMBL/GenBank/DDBJ whole genome shotgun (WGS) entry which is preliminary data.</text>
</comment>
<dbReference type="PROSITE" id="PS50879">
    <property type="entry name" value="RNASE_H_1"/>
    <property type="match status" value="1"/>
</dbReference>
<feature type="compositionally biased region" description="Basic and acidic residues" evidence="1">
    <location>
        <begin position="686"/>
        <end position="701"/>
    </location>
</feature>
<feature type="region of interest" description="Disordered" evidence="1">
    <location>
        <begin position="661"/>
        <end position="726"/>
    </location>
</feature>